<feature type="non-terminal residue" evidence="1">
    <location>
        <position position="145"/>
    </location>
</feature>
<dbReference type="EMBL" id="UINC01012342">
    <property type="protein sequence ID" value="SVA53952.1"/>
    <property type="molecule type" value="Genomic_DNA"/>
</dbReference>
<feature type="non-terminal residue" evidence="1">
    <location>
        <position position="1"/>
    </location>
</feature>
<dbReference type="PANTHER" id="PTHR35889">
    <property type="entry name" value="CYCLOINULO-OLIGOSACCHARIDE FRUCTANOTRANSFERASE-RELATED"/>
    <property type="match status" value="1"/>
</dbReference>
<accession>A0A381WNG7</accession>
<protein>
    <recommendedName>
        <fullName evidence="2">S-layer protein</fullName>
    </recommendedName>
</protein>
<sequence length="145" mass="16080">VLLANAEAAKKQWSFRHDVLPVLSKAGCNTGGCHGALAGKGEFRLSLDGYDPVTDYYNITRESRGRRIEFAAPAKSLFVIKPTSAVRHKGSKVIHEDSPDYRILTEWIQQGAPGPTKDDPILERLEISPAQSLLRKKDSLQLKVR</sequence>
<reference evidence="1" key="1">
    <citation type="submission" date="2018-05" db="EMBL/GenBank/DDBJ databases">
        <authorList>
            <person name="Lanie J.A."/>
            <person name="Ng W.-L."/>
            <person name="Kazmierczak K.M."/>
            <person name="Andrzejewski T.M."/>
            <person name="Davidsen T.M."/>
            <person name="Wayne K.J."/>
            <person name="Tettelin H."/>
            <person name="Glass J.I."/>
            <person name="Rusch D."/>
            <person name="Podicherti R."/>
            <person name="Tsui H.-C.T."/>
            <person name="Winkler M.E."/>
        </authorList>
    </citation>
    <scope>NUCLEOTIDE SEQUENCE</scope>
</reference>
<proteinExistence type="predicted"/>
<organism evidence="1">
    <name type="scientific">marine metagenome</name>
    <dbReference type="NCBI Taxonomy" id="408172"/>
    <lineage>
        <taxon>unclassified sequences</taxon>
        <taxon>metagenomes</taxon>
        <taxon>ecological metagenomes</taxon>
    </lineage>
</organism>
<evidence type="ECO:0000313" key="1">
    <source>
        <dbReference type="EMBL" id="SVA53952.1"/>
    </source>
</evidence>
<evidence type="ECO:0008006" key="2">
    <source>
        <dbReference type="Google" id="ProtNLM"/>
    </source>
</evidence>
<dbReference type="PANTHER" id="PTHR35889:SF3">
    <property type="entry name" value="F-BOX DOMAIN-CONTAINING PROTEIN"/>
    <property type="match status" value="1"/>
</dbReference>
<dbReference type="AlphaFoldDB" id="A0A381WNG7"/>
<name>A0A381WNG7_9ZZZZ</name>
<gene>
    <name evidence="1" type="ORF">METZ01_LOCUS106806</name>
</gene>